<dbReference type="PANTHER" id="PTHR43760">
    <property type="entry name" value="ENDORIBONUCLEASE-RELATED"/>
    <property type="match status" value="1"/>
</dbReference>
<organism evidence="2 3">
    <name type="scientific">Cephaloticoccus capnophilus</name>
    <dbReference type="NCBI Taxonomy" id="1548208"/>
    <lineage>
        <taxon>Bacteria</taxon>
        <taxon>Pseudomonadati</taxon>
        <taxon>Verrucomicrobiota</taxon>
        <taxon>Opitutia</taxon>
        <taxon>Opitutales</taxon>
        <taxon>Opitutaceae</taxon>
        <taxon>Cephaloticoccus</taxon>
    </lineage>
</organism>
<evidence type="ECO:0000259" key="1">
    <source>
        <dbReference type="Pfam" id="PF14588"/>
    </source>
</evidence>
<sequence>MNPEQKLASLGLSLPNAPAPVASYVPTVRTGNLLYCAGTICMVDGQMTHTGQVGKTQTLASGAEAARVCALNTLANIKAAVGSLDQVARIVFVSGFVNAVDGFEDSPAVINGASDLFVNVFGEAGKHARAAVAVNGLPKASTVEIQVVVELKD</sequence>
<dbReference type="Proteomes" id="UP000071392">
    <property type="component" value="Unassembled WGS sequence"/>
</dbReference>
<dbReference type="InterPro" id="IPR035959">
    <property type="entry name" value="RutC-like_sf"/>
</dbReference>
<keyword evidence="3" id="KW-1185">Reference proteome</keyword>
<protein>
    <recommendedName>
        <fullName evidence="1">Endoribonuclease L-PSP/chorismate mutase-like domain-containing protein</fullName>
    </recommendedName>
</protein>
<dbReference type="CDD" id="cd02199">
    <property type="entry name" value="YjgF_YER057c_UK114_like_1"/>
    <property type="match status" value="1"/>
</dbReference>
<name>A0A139SS53_9BACT</name>
<dbReference type="STRING" id="1548208.AXK12_01865"/>
<dbReference type="RefSeq" id="WP_068710960.1">
    <property type="nucleotide sequence ID" value="NZ_LSZP01000009.1"/>
</dbReference>
<accession>A0A139SS53</accession>
<evidence type="ECO:0000313" key="2">
    <source>
        <dbReference type="EMBL" id="KXU37373.1"/>
    </source>
</evidence>
<dbReference type="OrthoDB" id="9806350at2"/>
<proteinExistence type="predicted"/>
<evidence type="ECO:0000313" key="3">
    <source>
        <dbReference type="Proteomes" id="UP000071392"/>
    </source>
</evidence>
<dbReference type="AlphaFoldDB" id="A0A139SS53"/>
<dbReference type="InterPro" id="IPR013813">
    <property type="entry name" value="Endoribo_LPSP/chorism_mut-like"/>
</dbReference>
<reference evidence="2 3" key="1">
    <citation type="submission" date="2016-02" db="EMBL/GenBank/DDBJ databases">
        <authorList>
            <person name="Wen L."/>
            <person name="He K."/>
            <person name="Yang H."/>
        </authorList>
    </citation>
    <scope>NUCLEOTIDE SEQUENCE [LARGE SCALE GENOMIC DNA]</scope>
    <source>
        <strain evidence="2 3">CV41</strain>
    </source>
</reference>
<dbReference type="Gene3D" id="3.30.1330.40">
    <property type="entry name" value="RutC-like"/>
    <property type="match status" value="1"/>
</dbReference>
<dbReference type="Pfam" id="PF14588">
    <property type="entry name" value="YjgF_endoribonc"/>
    <property type="match status" value="1"/>
</dbReference>
<dbReference type="SUPFAM" id="SSF55298">
    <property type="entry name" value="YjgF-like"/>
    <property type="match status" value="1"/>
</dbReference>
<dbReference type="PANTHER" id="PTHR43760:SF1">
    <property type="entry name" value="ENDORIBONUCLEASE L-PSP_CHORISMATE MUTASE-LIKE DOMAIN-CONTAINING PROTEIN"/>
    <property type="match status" value="1"/>
</dbReference>
<gene>
    <name evidence="2" type="ORF">AXK12_01865</name>
</gene>
<feature type="domain" description="Endoribonuclease L-PSP/chorismate mutase-like" evidence="1">
    <location>
        <begin position="4"/>
        <end position="149"/>
    </location>
</feature>
<comment type="caution">
    <text evidence="2">The sequence shown here is derived from an EMBL/GenBank/DDBJ whole genome shotgun (WGS) entry which is preliminary data.</text>
</comment>
<dbReference type="EMBL" id="LSZP01000009">
    <property type="protein sequence ID" value="KXU37373.1"/>
    <property type="molecule type" value="Genomic_DNA"/>
</dbReference>